<accession>A0A3Q8XLM7</accession>
<dbReference type="Proteomes" id="UP000268192">
    <property type="component" value="Chromosome"/>
</dbReference>
<name>A0A3Q8XLM7_9HYPH</name>
<proteinExistence type="predicted"/>
<protein>
    <submittedName>
        <fullName evidence="1">Phytanoyl-CoA dioxygenase</fullName>
    </submittedName>
</protein>
<dbReference type="AlphaFoldDB" id="A0A3Q8XLM7"/>
<keyword evidence="1" id="KW-0223">Dioxygenase</keyword>
<dbReference type="OrthoDB" id="9798771at2"/>
<keyword evidence="2" id="KW-1185">Reference proteome</keyword>
<evidence type="ECO:0000313" key="1">
    <source>
        <dbReference type="EMBL" id="AZN70194.1"/>
    </source>
</evidence>
<sequence length="265" mass="28367">MSQASHSGLSRAQIAQFIEDGYIKLDGAFDGTLASKGRDQLWSAMGLDPDAPEAWTQPVVRLGFMTGVPFVDAANTPLLHAAYDALVGEGRWLKPEGLGTFPVRFPSPNDPGDAGWHVDASFGTDNPDFMQWRVNVKSSGRALLMLFLFSDVGESDAPTKIRKGSHRAIARQLLPAGAGGLTLGELAADGFASTSDCEEVLATGEAGTVYLCHPFLVHSAQPHRGSKPRFMAQPPLLPKAEFDSSQPPSAVQIAIRRAIGMERQV</sequence>
<dbReference type="Gene3D" id="2.60.120.620">
    <property type="entry name" value="q2cbj1_9rhob like domain"/>
    <property type="match status" value="1"/>
</dbReference>
<dbReference type="GO" id="GO:0016706">
    <property type="term" value="F:2-oxoglutarate-dependent dioxygenase activity"/>
    <property type="evidence" value="ECO:0007669"/>
    <property type="project" value="UniProtKB-ARBA"/>
</dbReference>
<dbReference type="RefSeq" id="WP_126007131.1">
    <property type="nucleotide sequence ID" value="NZ_CP032509.1"/>
</dbReference>
<organism evidence="1 2">
    <name type="scientific">Georhizobium profundi</name>
    <dbReference type="NCBI Taxonomy" id="2341112"/>
    <lineage>
        <taxon>Bacteria</taxon>
        <taxon>Pseudomonadati</taxon>
        <taxon>Pseudomonadota</taxon>
        <taxon>Alphaproteobacteria</taxon>
        <taxon>Hyphomicrobiales</taxon>
        <taxon>Rhizobiaceae</taxon>
        <taxon>Georhizobium</taxon>
    </lineage>
</organism>
<reference evidence="1 2" key="1">
    <citation type="submission" date="2018-09" db="EMBL/GenBank/DDBJ databases">
        <title>Marinorhizobium profundi gen. nov., sp. nov., isolated from a deep-sea sediment sample from the New Britain Trench and proposal of Marinorhizobiaceae fam. nov. in the order Rhizobiales of the class Alphaproteobacteria.</title>
        <authorList>
            <person name="Cao J."/>
        </authorList>
    </citation>
    <scope>NUCLEOTIDE SEQUENCE [LARGE SCALE GENOMIC DNA]</scope>
    <source>
        <strain evidence="1 2">WS11</strain>
    </source>
</reference>
<dbReference type="KEGG" id="abaw:D5400_01900"/>
<gene>
    <name evidence="1" type="ORF">D5400_01900</name>
</gene>
<dbReference type="Pfam" id="PF05721">
    <property type="entry name" value="PhyH"/>
    <property type="match status" value="1"/>
</dbReference>
<dbReference type="EMBL" id="CP032509">
    <property type="protein sequence ID" value="AZN70194.1"/>
    <property type="molecule type" value="Genomic_DNA"/>
</dbReference>
<keyword evidence="1" id="KW-0560">Oxidoreductase</keyword>
<dbReference type="InterPro" id="IPR008775">
    <property type="entry name" value="Phytyl_CoA_dOase-like"/>
</dbReference>
<evidence type="ECO:0000313" key="2">
    <source>
        <dbReference type="Proteomes" id="UP000268192"/>
    </source>
</evidence>
<dbReference type="SUPFAM" id="SSF51197">
    <property type="entry name" value="Clavaminate synthase-like"/>
    <property type="match status" value="1"/>
</dbReference>